<evidence type="ECO:0000313" key="1">
    <source>
        <dbReference type="EMBL" id="JAE38384.1"/>
    </source>
</evidence>
<reference evidence="1" key="2">
    <citation type="journal article" date="2015" name="Data Brief">
        <title>Shoot transcriptome of the giant reed, Arundo donax.</title>
        <authorList>
            <person name="Barrero R.A."/>
            <person name="Guerrero F.D."/>
            <person name="Moolhuijzen P."/>
            <person name="Goolsby J.A."/>
            <person name="Tidwell J."/>
            <person name="Bellgard S.E."/>
            <person name="Bellgard M.I."/>
        </authorList>
    </citation>
    <scope>NUCLEOTIDE SEQUENCE</scope>
    <source>
        <tissue evidence="1">Shoot tissue taken approximately 20 cm above the soil surface</tissue>
    </source>
</reference>
<protein>
    <submittedName>
        <fullName evidence="1">Uncharacterized protein</fullName>
    </submittedName>
</protein>
<accession>A0A0A9HRB3</accession>
<dbReference type="EMBL" id="GBRH01159512">
    <property type="protein sequence ID" value="JAE38384.1"/>
    <property type="molecule type" value="Transcribed_RNA"/>
</dbReference>
<organism evidence="1">
    <name type="scientific">Arundo donax</name>
    <name type="common">Giant reed</name>
    <name type="synonym">Donax arundinaceus</name>
    <dbReference type="NCBI Taxonomy" id="35708"/>
    <lineage>
        <taxon>Eukaryota</taxon>
        <taxon>Viridiplantae</taxon>
        <taxon>Streptophyta</taxon>
        <taxon>Embryophyta</taxon>
        <taxon>Tracheophyta</taxon>
        <taxon>Spermatophyta</taxon>
        <taxon>Magnoliopsida</taxon>
        <taxon>Liliopsida</taxon>
        <taxon>Poales</taxon>
        <taxon>Poaceae</taxon>
        <taxon>PACMAD clade</taxon>
        <taxon>Arundinoideae</taxon>
        <taxon>Arundineae</taxon>
        <taxon>Arundo</taxon>
    </lineage>
</organism>
<name>A0A0A9HRB3_ARUDO</name>
<dbReference type="AlphaFoldDB" id="A0A0A9HRB3"/>
<reference evidence="1" key="1">
    <citation type="submission" date="2014-09" db="EMBL/GenBank/DDBJ databases">
        <authorList>
            <person name="Magalhaes I.L.F."/>
            <person name="Oliveira U."/>
            <person name="Santos F.R."/>
            <person name="Vidigal T.H.D.A."/>
            <person name="Brescovit A.D."/>
            <person name="Santos A.J."/>
        </authorList>
    </citation>
    <scope>NUCLEOTIDE SEQUENCE</scope>
    <source>
        <tissue evidence="1">Shoot tissue taken approximately 20 cm above the soil surface</tissue>
    </source>
</reference>
<proteinExistence type="predicted"/>
<sequence length="32" mass="3574">MPGACTPQLQLSNLYGSTLKTLNFEDVERIPH</sequence>